<comment type="caution">
    <text evidence="2">The sequence shown here is derived from an EMBL/GenBank/DDBJ whole genome shotgun (WGS) entry which is preliminary data.</text>
</comment>
<name>A0A3A4K8I0_9NOCA</name>
<dbReference type="OrthoDB" id="4547326at2"/>
<evidence type="ECO:0000313" key="3">
    <source>
        <dbReference type="Proteomes" id="UP000266677"/>
    </source>
</evidence>
<keyword evidence="3" id="KW-1185">Reference proteome</keyword>
<accession>A0A3A4K8I0</accession>
<dbReference type="InterPro" id="IPR041311">
    <property type="entry name" value="LPD29"/>
</dbReference>
<dbReference type="Pfam" id="PF18847">
    <property type="entry name" value="LPD29"/>
    <property type="match status" value="1"/>
</dbReference>
<sequence>MMEIPAAAKLWKQALRAQWPGVRWSVRSAPRGWFTVITMWEDGPTASAVALFCQAWKTVYPDAATWIRESGFRRSYSPAGYATVIDAITREIPSMPIPRTTDGGLDIRAARALTWAGPVKVAGRFYGHDRLYDVVAVVELVADAHDHTTGPAIAPGAGDASP</sequence>
<dbReference type="AlphaFoldDB" id="A0A3A4K8I0"/>
<organism evidence="2 3">
    <name type="scientific">Nocardia panacis</name>
    <dbReference type="NCBI Taxonomy" id="2340916"/>
    <lineage>
        <taxon>Bacteria</taxon>
        <taxon>Bacillati</taxon>
        <taxon>Actinomycetota</taxon>
        <taxon>Actinomycetes</taxon>
        <taxon>Mycobacteriales</taxon>
        <taxon>Nocardiaceae</taxon>
        <taxon>Nocardia</taxon>
    </lineage>
</organism>
<evidence type="ECO:0000313" key="2">
    <source>
        <dbReference type="EMBL" id="RJO77637.1"/>
    </source>
</evidence>
<gene>
    <name evidence="2" type="ORF">D5S18_07845</name>
</gene>
<protein>
    <recommendedName>
        <fullName evidence="1">Large polyvalent protein associated domain-containing protein</fullName>
    </recommendedName>
</protein>
<dbReference type="RefSeq" id="WP_147403887.1">
    <property type="nucleotide sequence ID" value="NZ_QZFU01000015.1"/>
</dbReference>
<dbReference type="Proteomes" id="UP000266677">
    <property type="component" value="Unassembled WGS sequence"/>
</dbReference>
<evidence type="ECO:0000259" key="1">
    <source>
        <dbReference type="Pfam" id="PF18847"/>
    </source>
</evidence>
<proteinExistence type="predicted"/>
<feature type="domain" description="Large polyvalent protein associated" evidence="1">
    <location>
        <begin position="6"/>
        <end position="60"/>
    </location>
</feature>
<reference evidence="2 3" key="1">
    <citation type="submission" date="2018-09" db="EMBL/GenBank/DDBJ databases">
        <title>YIM PH21274 draft genome.</title>
        <authorList>
            <person name="Miao C."/>
        </authorList>
    </citation>
    <scope>NUCLEOTIDE SEQUENCE [LARGE SCALE GENOMIC DNA]</scope>
    <source>
        <strain evidence="2 3">YIM PH 21724</strain>
    </source>
</reference>
<dbReference type="EMBL" id="QZFU01000015">
    <property type="protein sequence ID" value="RJO77637.1"/>
    <property type="molecule type" value="Genomic_DNA"/>
</dbReference>